<evidence type="ECO:0000313" key="4">
    <source>
        <dbReference type="EMBL" id="AIQ69132.1"/>
    </source>
</evidence>
<dbReference type="eggNOG" id="ENOG5033HIM">
    <property type="taxonomic scope" value="Bacteria"/>
</dbReference>
<dbReference type="KEGG" id="pgm:PGRAT_16970"/>
<protein>
    <recommendedName>
        <fullName evidence="6">DUF4179 domain-containing protein</fullName>
    </recommendedName>
</protein>
<evidence type="ECO:0000259" key="2">
    <source>
        <dbReference type="Pfam" id="PF13786"/>
    </source>
</evidence>
<accession>A0A089M7C9</accession>
<dbReference type="Gene3D" id="2.60.40.1630">
    <property type="entry name" value="bacillus anthracis domain"/>
    <property type="match status" value="1"/>
</dbReference>
<keyword evidence="5" id="KW-1185">Reference proteome</keyword>
<dbReference type="OrthoDB" id="2662236at2"/>
<evidence type="ECO:0000259" key="3">
    <source>
        <dbReference type="Pfam" id="PF18705"/>
    </source>
</evidence>
<feature type="domain" description="DUF5643" evidence="3">
    <location>
        <begin position="244"/>
        <end position="336"/>
    </location>
</feature>
<dbReference type="EMBL" id="CP009287">
    <property type="protein sequence ID" value="AIQ69132.1"/>
    <property type="molecule type" value="Genomic_DNA"/>
</dbReference>
<dbReference type="InterPro" id="IPR040680">
    <property type="entry name" value="DUF5643"/>
</dbReference>
<dbReference type="AlphaFoldDB" id="A0A089M7C9"/>
<gene>
    <name evidence="4" type="ORF">PGRAT_16970</name>
</gene>
<feature type="transmembrane region" description="Helical" evidence="1">
    <location>
        <begin position="62"/>
        <end position="83"/>
    </location>
</feature>
<proteinExistence type="predicted"/>
<dbReference type="InterPro" id="IPR025436">
    <property type="entry name" value="DUF4179"/>
</dbReference>
<sequence length="366" mass="41433">MKFHNRREPAGHEILAADLQREGKRLAEQYKPSFEFEEVWTKYEQANLTRTNRKFISRCLKWGTGIAVSLVAASGVLIGIGAVSPQVAEALRSIPFFDYLYAKGVDTGDLKQIEEKNLSTLANATAIDQGIEFNVVNVFYDGIQLVLNYEVNYPESTPKLTEKEAVVYYNLSFSGIEPQAISTHDFTITGEHTFVGTTRMSIGDKDMPAQLQLNMAVDCIGTTKGKWDVSIPLNKQKSDELTKIVYPKNLEFTYKNTKYTIDKLVLGPVTTQVVIGNVMPYYPFDLTMEDDMGNLYRNYGGSGSTRDYYYFNLPPFNELNPHPKYVTLTLTEHAGKEASMPITLSDKVQMFKFKIPLEWDKDEVKL</sequence>
<organism evidence="4 5">
    <name type="scientific">Paenibacillus graminis</name>
    <dbReference type="NCBI Taxonomy" id="189425"/>
    <lineage>
        <taxon>Bacteria</taxon>
        <taxon>Bacillati</taxon>
        <taxon>Bacillota</taxon>
        <taxon>Bacilli</taxon>
        <taxon>Bacillales</taxon>
        <taxon>Paenibacillaceae</taxon>
        <taxon>Paenibacillus</taxon>
    </lineage>
</organism>
<dbReference type="Pfam" id="PF13786">
    <property type="entry name" value="DUF4179"/>
    <property type="match status" value="1"/>
</dbReference>
<name>A0A089M7C9_9BACL</name>
<evidence type="ECO:0000256" key="1">
    <source>
        <dbReference type="SAM" id="Phobius"/>
    </source>
</evidence>
<reference evidence="4 5" key="1">
    <citation type="submission" date="2014-08" db="EMBL/GenBank/DDBJ databases">
        <title>Comparative genomics of the Paenibacillus odorifer group.</title>
        <authorList>
            <person name="den Bakker H.C."/>
            <person name="Tsai Y.-C."/>
            <person name="Martin N."/>
            <person name="Korlach J."/>
            <person name="Wiedmann M."/>
        </authorList>
    </citation>
    <scope>NUCLEOTIDE SEQUENCE [LARGE SCALE GENOMIC DNA]</scope>
    <source>
        <strain evidence="4 5">DSM 15220</strain>
    </source>
</reference>
<feature type="domain" description="DUF4179" evidence="2">
    <location>
        <begin position="64"/>
        <end position="151"/>
    </location>
</feature>
<dbReference type="HOGENOM" id="CLU_756135_0_0_9"/>
<dbReference type="Proteomes" id="UP000029500">
    <property type="component" value="Chromosome"/>
</dbReference>
<dbReference type="Pfam" id="PF18705">
    <property type="entry name" value="DUF5643"/>
    <property type="match status" value="1"/>
</dbReference>
<evidence type="ECO:0000313" key="5">
    <source>
        <dbReference type="Proteomes" id="UP000029500"/>
    </source>
</evidence>
<keyword evidence="1" id="KW-1133">Transmembrane helix</keyword>
<keyword evidence="1" id="KW-0472">Membrane</keyword>
<keyword evidence="1" id="KW-0812">Transmembrane</keyword>
<dbReference type="RefSeq" id="WP_025708099.1">
    <property type="nucleotide sequence ID" value="NZ_CP009287.1"/>
</dbReference>
<evidence type="ECO:0008006" key="6">
    <source>
        <dbReference type="Google" id="ProtNLM"/>
    </source>
</evidence>